<evidence type="ECO:0000313" key="8">
    <source>
        <dbReference type="Proteomes" id="UP001430953"/>
    </source>
</evidence>
<keyword evidence="6" id="KW-0807">Transducer</keyword>
<feature type="transmembrane region" description="Helical" evidence="6">
    <location>
        <begin position="231"/>
        <end position="252"/>
    </location>
</feature>
<keyword evidence="4 6" id="KW-1133">Transmembrane helix</keyword>
<evidence type="ECO:0000256" key="4">
    <source>
        <dbReference type="ARBA" id="ARBA00022989"/>
    </source>
</evidence>
<keyword evidence="8" id="KW-1185">Reference proteome</keyword>
<dbReference type="GO" id="GO:0050909">
    <property type="term" value="P:sensory perception of taste"/>
    <property type="evidence" value="ECO:0007669"/>
    <property type="project" value="InterPro"/>
</dbReference>
<dbReference type="EMBL" id="JADYXP020000003">
    <property type="protein sequence ID" value="KAL0129094.1"/>
    <property type="molecule type" value="Genomic_DNA"/>
</dbReference>
<feature type="transmembrane region" description="Helical" evidence="6">
    <location>
        <begin position="37"/>
        <end position="58"/>
    </location>
</feature>
<dbReference type="InterPro" id="IPR013604">
    <property type="entry name" value="7TM_chemorcpt"/>
</dbReference>
<dbReference type="AlphaFoldDB" id="A0AAW2GNX8"/>
<gene>
    <name evidence="7" type="ORF">PUN28_004050</name>
</gene>
<feature type="transmembrane region" description="Helical" evidence="6">
    <location>
        <begin position="122"/>
        <end position="143"/>
    </location>
</feature>
<dbReference type="GO" id="GO:0005886">
    <property type="term" value="C:plasma membrane"/>
    <property type="evidence" value="ECO:0007669"/>
    <property type="project" value="UniProtKB-SubCell"/>
</dbReference>
<evidence type="ECO:0000256" key="1">
    <source>
        <dbReference type="ARBA" id="ARBA00004651"/>
    </source>
</evidence>
<evidence type="ECO:0000313" key="7">
    <source>
        <dbReference type="EMBL" id="KAL0129094.1"/>
    </source>
</evidence>
<evidence type="ECO:0000256" key="5">
    <source>
        <dbReference type="ARBA" id="ARBA00023136"/>
    </source>
</evidence>
<sequence length="357" mass="42126">MPYRNIKFLLTIYKVLGLVPFRLTNYQLKSKSYFNRCFCTTWILVHCFCGSLDVLYLILFSDSSAKDRELSIVRSNAYFISLIPFNFVAAFHSESFVKLSYQLLTYDQQAIALGHQRKDKHTFIYLYFLYTFITLIWKCYYPIRDNISKGLLVELMLFLTVVIPSIIGTYCVFVICVLLDLVRQRFRHLNEKIIPQVVQLSTTGSKGEITVYDVRYLHNILLNYAYSINSIYGVGVLLTFISILMELIWHTYSLIKDFQQDNLVIDDFVEILDLLFQTIYLFSMYHFTAYEVNRVENLVVKHGLSFSNPKCRMDKIEMMLYFYHRRYCFTAAEFFPLDMTIFLPISTTVLTYITLII</sequence>
<evidence type="ECO:0000256" key="3">
    <source>
        <dbReference type="ARBA" id="ARBA00022692"/>
    </source>
</evidence>
<comment type="similarity">
    <text evidence="6">Belongs to the insect chemoreceptor superfamily. Gustatory receptor (GR) family.</text>
</comment>
<keyword evidence="5 6" id="KW-0472">Membrane</keyword>
<accession>A0AAW2GNX8</accession>
<feature type="transmembrane region" description="Helical" evidence="6">
    <location>
        <begin position="78"/>
        <end position="101"/>
    </location>
</feature>
<comment type="subcellular location">
    <subcellularLocation>
        <location evidence="1 6">Cell membrane</location>
        <topology evidence="1 6">Multi-pass membrane protein</topology>
    </subcellularLocation>
</comment>
<name>A0AAW2GNX8_9HYME</name>
<evidence type="ECO:0000256" key="2">
    <source>
        <dbReference type="ARBA" id="ARBA00022475"/>
    </source>
</evidence>
<keyword evidence="6" id="KW-0675">Receptor</keyword>
<dbReference type="GO" id="GO:0007165">
    <property type="term" value="P:signal transduction"/>
    <property type="evidence" value="ECO:0007669"/>
    <property type="project" value="UniProtKB-KW"/>
</dbReference>
<proteinExistence type="inferred from homology"/>
<reference evidence="7 8" key="1">
    <citation type="submission" date="2023-03" db="EMBL/GenBank/DDBJ databases">
        <title>High recombination rates correlate with genetic variation in Cardiocondyla obscurior ants.</title>
        <authorList>
            <person name="Errbii M."/>
        </authorList>
    </citation>
    <scope>NUCLEOTIDE SEQUENCE [LARGE SCALE GENOMIC DNA]</scope>
    <source>
        <strain evidence="7">Alpha-2009</strain>
        <tissue evidence="7">Whole body</tissue>
    </source>
</reference>
<dbReference type="Proteomes" id="UP001430953">
    <property type="component" value="Unassembled WGS sequence"/>
</dbReference>
<keyword evidence="2 6" id="KW-1003">Cell membrane</keyword>
<evidence type="ECO:0000256" key="6">
    <source>
        <dbReference type="RuleBase" id="RU363108"/>
    </source>
</evidence>
<protein>
    <recommendedName>
        <fullName evidence="6">Gustatory receptor</fullName>
    </recommendedName>
</protein>
<organism evidence="7 8">
    <name type="scientific">Cardiocondyla obscurior</name>
    <dbReference type="NCBI Taxonomy" id="286306"/>
    <lineage>
        <taxon>Eukaryota</taxon>
        <taxon>Metazoa</taxon>
        <taxon>Ecdysozoa</taxon>
        <taxon>Arthropoda</taxon>
        <taxon>Hexapoda</taxon>
        <taxon>Insecta</taxon>
        <taxon>Pterygota</taxon>
        <taxon>Neoptera</taxon>
        <taxon>Endopterygota</taxon>
        <taxon>Hymenoptera</taxon>
        <taxon>Apocrita</taxon>
        <taxon>Aculeata</taxon>
        <taxon>Formicoidea</taxon>
        <taxon>Formicidae</taxon>
        <taxon>Myrmicinae</taxon>
        <taxon>Cardiocondyla</taxon>
    </lineage>
</organism>
<comment type="caution">
    <text evidence="6">Lacks conserved residue(s) required for the propagation of feature annotation.</text>
</comment>
<comment type="caution">
    <text evidence="7">The sequence shown here is derived from an EMBL/GenBank/DDBJ whole genome shotgun (WGS) entry which is preliminary data.</text>
</comment>
<dbReference type="Pfam" id="PF08395">
    <property type="entry name" value="7tm_7"/>
    <property type="match status" value="1"/>
</dbReference>
<feature type="transmembrane region" description="Helical" evidence="6">
    <location>
        <begin position="155"/>
        <end position="182"/>
    </location>
</feature>
<comment type="function">
    <text evidence="6">Gustatory receptor which mediates acceptance or avoidance behavior, depending on its substrates.</text>
</comment>
<keyword evidence="3 6" id="KW-0812">Transmembrane</keyword>